<feature type="domain" description="Ig-like" evidence="4">
    <location>
        <begin position="251"/>
        <end position="340"/>
    </location>
</feature>
<dbReference type="PROSITE" id="PS50011">
    <property type="entry name" value="PROTEIN_KINASE_DOM"/>
    <property type="match status" value="1"/>
</dbReference>
<dbReference type="GO" id="GO:0005524">
    <property type="term" value="F:ATP binding"/>
    <property type="evidence" value="ECO:0007669"/>
    <property type="project" value="InterPro"/>
</dbReference>
<gene>
    <name evidence="5" type="ORF">CK820_G0011038</name>
</gene>
<dbReference type="FunFam" id="2.60.40.10:FF:001489">
    <property type="entry name" value="SPEG neighbor"/>
    <property type="match status" value="1"/>
</dbReference>
<comment type="caution">
    <text evidence="5">The sequence shown here is derived from an EMBL/GenBank/DDBJ whole genome shotgun (WGS) entry which is preliminary data.</text>
</comment>
<feature type="domain" description="Protein kinase" evidence="3">
    <location>
        <begin position="1"/>
        <end position="65"/>
    </location>
</feature>
<name>A0A2J8NFX6_PANTR</name>
<dbReference type="Pfam" id="PF07679">
    <property type="entry name" value="I-set"/>
    <property type="match status" value="2"/>
</dbReference>
<dbReference type="InterPro" id="IPR013098">
    <property type="entry name" value="Ig_I-set"/>
</dbReference>
<evidence type="ECO:0000256" key="1">
    <source>
        <dbReference type="ARBA" id="ARBA00023319"/>
    </source>
</evidence>
<feature type="domain" description="Ig-like" evidence="4">
    <location>
        <begin position="158"/>
        <end position="247"/>
    </location>
</feature>
<reference evidence="5 6" key="1">
    <citation type="submission" date="2017-12" db="EMBL/GenBank/DDBJ databases">
        <title>High-resolution comparative analysis of great ape genomes.</title>
        <authorList>
            <person name="Pollen A."/>
            <person name="Hastie A."/>
            <person name="Hormozdiari F."/>
            <person name="Dougherty M."/>
            <person name="Liu R."/>
            <person name="Chaisson M."/>
            <person name="Hoppe E."/>
            <person name="Hill C."/>
            <person name="Pang A."/>
            <person name="Hillier L."/>
            <person name="Baker C."/>
            <person name="Armstrong J."/>
            <person name="Shendure J."/>
            <person name="Paten B."/>
            <person name="Wilson R."/>
            <person name="Chao H."/>
            <person name="Schneider V."/>
            <person name="Ventura M."/>
            <person name="Kronenberg Z."/>
            <person name="Murali S."/>
            <person name="Gordon D."/>
            <person name="Cantsilieris S."/>
            <person name="Munson K."/>
            <person name="Nelson B."/>
            <person name="Raja A."/>
            <person name="Underwood J."/>
            <person name="Diekhans M."/>
            <person name="Fiddes I."/>
            <person name="Haussler D."/>
            <person name="Eichler E."/>
        </authorList>
    </citation>
    <scope>NUCLEOTIDE SEQUENCE [LARGE SCALE GENOMIC DNA]</scope>
    <source>
        <strain evidence="5">Yerkes chimp pedigree #C0471</strain>
    </source>
</reference>
<feature type="compositionally biased region" description="Low complexity" evidence="2">
    <location>
        <begin position="107"/>
        <end position="116"/>
    </location>
</feature>
<dbReference type="SMART" id="SM00409">
    <property type="entry name" value="IG"/>
    <property type="match status" value="2"/>
</dbReference>
<dbReference type="EMBL" id="NBAG03000230">
    <property type="protein sequence ID" value="PNI70675.1"/>
    <property type="molecule type" value="Genomic_DNA"/>
</dbReference>
<feature type="region of interest" description="Disordered" evidence="2">
    <location>
        <begin position="92"/>
        <end position="117"/>
    </location>
</feature>
<keyword evidence="1" id="KW-0393">Immunoglobulin domain</keyword>
<dbReference type="GO" id="GO:0004672">
    <property type="term" value="F:protein kinase activity"/>
    <property type="evidence" value="ECO:0007669"/>
    <property type="project" value="InterPro"/>
</dbReference>
<dbReference type="SUPFAM" id="SSF56112">
    <property type="entry name" value="Protein kinase-like (PK-like)"/>
    <property type="match status" value="1"/>
</dbReference>
<sequence length="342" mass="38303">MLSGRSPFYEPDPQETETRIVGGRFDAFQLYPNTSQSATLFLRKVLSVHPWSRPSLQDCLAHPWLQDAYLMKLRRQTLTFTTNRLKEFLGEQRRRRAEAATRHKMSKAAPAKKPVAVAPPPGCTLDINDPQVQSAAIRIQASYRGHRSRKELREKGPPRVLEPLKDVVLIEGSAAKLTCRISAFPDPFIRWSKDGKELRDGPKYRYVFEDPDVVALVVRDGELADLGQYSINVTNPFGQCSDSARILVEVPAKIQKGPDNTKARKGTTVTLTAEILGEPAPDVGWTKDGEDIEEDDRVFFEIGSTTTTLTIRRATPQDSGKYEVYVENSLGMDQSFARVDVA</sequence>
<dbReference type="InterPro" id="IPR036179">
    <property type="entry name" value="Ig-like_dom_sf"/>
</dbReference>
<evidence type="ECO:0000259" key="3">
    <source>
        <dbReference type="PROSITE" id="PS50011"/>
    </source>
</evidence>
<dbReference type="PANTHER" id="PTHR47633">
    <property type="entry name" value="IMMUNOGLOBULIN"/>
    <property type="match status" value="1"/>
</dbReference>
<dbReference type="InterPro" id="IPR013783">
    <property type="entry name" value="Ig-like_fold"/>
</dbReference>
<evidence type="ECO:0000256" key="2">
    <source>
        <dbReference type="SAM" id="MobiDB-lite"/>
    </source>
</evidence>
<feature type="non-terminal residue" evidence="5">
    <location>
        <position position="1"/>
    </location>
</feature>
<dbReference type="InterPro" id="IPR003598">
    <property type="entry name" value="Ig_sub2"/>
</dbReference>
<dbReference type="InterPro" id="IPR011009">
    <property type="entry name" value="Kinase-like_dom_sf"/>
</dbReference>
<dbReference type="SUPFAM" id="SSF48726">
    <property type="entry name" value="Immunoglobulin"/>
    <property type="match status" value="2"/>
</dbReference>
<dbReference type="InterPro" id="IPR003599">
    <property type="entry name" value="Ig_sub"/>
</dbReference>
<organism evidence="5 6">
    <name type="scientific">Pan troglodytes</name>
    <name type="common">Chimpanzee</name>
    <dbReference type="NCBI Taxonomy" id="9598"/>
    <lineage>
        <taxon>Eukaryota</taxon>
        <taxon>Metazoa</taxon>
        <taxon>Chordata</taxon>
        <taxon>Craniata</taxon>
        <taxon>Vertebrata</taxon>
        <taxon>Euteleostomi</taxon>
        <taxon>Mammalia</taxon>
        <taxon>Eutheria</taxon>
        <taxon>Euarchontoglires</taxon>
        <taxon>Primates</taxon>
        <taxon>Haplorrhini</taxon>
        <taxon>Catarrhini</taxon>
        <taxon>Hominidae</taxon>
        <taxon>Pan</taxon>
    </lineage>
</organism>
<dbReference type="AlphaFoldDB" id="A0A2J8NFX6"/>
<dbReference type="PROSITE" id="PS50835">
    <property type="entry name" value="IG_LIKE"/>
    <property type="match status" value="2"/>
</dbReference>
<dbReference type="PROSITE" id="PS50096">
    <property type="entry name" value="IQ"/>
    <property type="match status" value="1"/>
</dbReference>
<evidence type="ECO:0000313" key="6">
    <source>
        <dbReference type="Proteomes" id="UP000236370"/>
    </source>
</evidence>
<dbReference type="SMART" id="SM00015">
    <property type="entry name" value="IQ"/>
    <property type="match status" value="1"/>
</dbReference>
<accession>A0A2J8NFX6</accession>
<protein>
    <submittedName>
        <fullName evidence="5">SPEG isoform 3</fullName>
    </submittedName>
</protein>
<dbReference type="InterPro" id="IPR007110">
    <property type="entry name" value="Ig-like_dom"/>
</dbReference>
<dbReference type="InterPro" id="IPR000719">
    <property type="entry name" value="Prot_kinase_dom"/>
</dbReference>
<feature type="compositionally biased region" description="Basic and acidic residues" evidence="2">
    <location>
        <begin position="92"/>
        <end position="101"/>
    </location>
</feature>
<dbReference type="CDD" id="cd23767">
    <property type="entry name" value="IQCD"/>
    <property type="match status" value="1"/>
</dbReference>
<dbReference type="PANTHER" id="PTHR47633:SF4">
    <property type="entry name" value="MYOPALLADIN ISOFORM X1"/>
    <property type="match status" value="1"/>
</dbReference>
<dbReference type="InterPro" id="IPR000048">
    <property type="entry name" value="IQ_motif_EF-hand-BS"/>
</dbReference>
<dbReference type="Proteomes" id="UP000236370">
    <property type="component" value="Unassembled WGS sequence"/>
</dbReference>
<evidence type="ECO:0000313" key="5">
    <source>
        <dbReference type="EMBL" id="PNI70675.1"/>
    </source>
</evidence>
<dbReference type="Gene3D" id="1.10.510.10">
    <property type="entry name" value="Transferase(Phosphotransferase) domain 1"/>
    <property type="match status" value="1"/>
</dbReference>
<dbReference type="FunFam" id="2.60.40.10:FF:001466">
    <property type="entry name" value="SPEG neighbor"/>
    <property type="match status" value="1"/>
</dbReference>
<dbReference type="SMART" id="SM00408">
    <property type="entry name" value="IGc2"/>
    <property type="match status" value="2"/>
</dbReference>
<dbReference type="Pfam" id="PF00612">
    <property type="entry name" value="IQ"/>
    <property type="match status" value="1"/>
</dbReference>
<dbReference type="STRING" id="9598.ENSPTRP00000068256"/>
<dbReference type="Gene3D" id="2.60.40.10">
    <property type="entry name" value="Immunoglobulins"/>
    <property type="match status" value="2"/>
</dbReference>
<proteinExistence type="predicted"/>
<evidence type="ECO:0000259" key="4">
    <source>
        <dbReference type="PROSITE" id="PS50835"/>
    </source>
</evidence>